<dbReference type="PANTHER" id="PTHR43806">
    <property type="entry name" value="PEPTIDASE S8"/>
    <property type="match status" value="1"/>
</dbReference>
<dbReference type="EMBL" id="PPSL01000004">
    <property type="protein sequence ID" value="PQJ10297.1"/>
    <property type="molecule type" value="Genomic_DNA"/>
</dbReference>
<evidence type="ECO:0000313" key="9">
    <source>
        <dbReference type="EMBL" id="PQJ10297.1"/>
    </source>
</evidence>
<dbReference type="AlphaFoldDB" id="A0A2S7SUJ2"/>
<feature type="domain" description="Peptidase S8/S53" evidence="7">
    <location>
        <begin position="170"/>
        <end position="442"/>
    </location>
</feature>
<dbReference type="GO" id="GO:0006508">
    <property type="term" value="P:proteolysis"/>
    <property type="evidence" value="ECO:0007669"/>
    <property type="project" value="UniProtKB-KW"/>
</dbReference>
<dbReference type="Proteomes" id="UP000239872">
    <property type="component" value="Unassembled WGS sequence"/>
</dbReference>
<feature type="chain" id="PRO_5015565792" description="Peptidase S8" evidence="6">
    <location>
        <begin position="22"/>
        <end position="547"/>
    </location>
</feature>
<dbReference type="InterPro" id="IPR017317">
    <property type="entry name" value="Pept_S8_subtilisin_bacteroid-2"/>
</dbReference>
<evidence type="ECO:0000256" key="3">
    <source>
        <dbReference type="ARBA" id="ARBA00022801"/>
    </source>
</evidence>
<evidence type="ECO:0008006" key="11">
    <source>
        <dbReference type="Google" id="ProtNLM"/>
    </source>
</evidence>
<evidence type="ECO:0000256" key="6">
    <source>
        <dbReference type="SAM" id="SignalP"/>
    </source>
</evidence>
<dbReference type="NCBIfam" id="TIGR04183">
    <property type="entry name" value="Por_Secre_tail"/>
    <property type="match status" value="1"/>
</dbReference>
<dbReference type="InterPro" id="IPR000209">
    <property type="entry name" value="Peptidase_S8/S53_dom"/>
</dbReference>
<keyword evidence="6" id="KW-0732">Signal</keyword>
<feature type="active site" description="Charge relay system" evidence="5">
    <location>
        <position position="396"/>
    </location>
</feature>
<dbReference type="SUPFAM" id="SSF52743">
    <property type="entry name" value="Subtilisin-like"/>
    <property type="match status" value="1"/>
</dbReference>
<evidence type="ECO:0000256" key="2">
    <source>
        <dbReference type="ARBA" id="ARBA00022670"/>
    </source>
</evidence>
<sequence length="547" mass="58524">MCRKLILSFFILLFLTDAAEATQFAYRVNFTDKNGTLTFSDSLTFLSPRAMARRNNFGIALDSTDLPVTRAYVDSVLVLTGGKFHAVSKWFNFCVILVNDSTQIHALSGKTFISSVQLVGYYTGTLHKWAHQKTNDLQAKTTSGAAYYGLTWPQTSIVNGNYLHDLGYKGQGKIIAVVDGGYIATNTHRGFDSMRTSGRLVDAHNFTNDTSWVFDYDNHGTEVLSTMAGYVPDTFVGSAPLASYALYVTEDAGEQPIELLNLVSGAERADSLGADVISSSLGYNTFDDPIYDYVFATDFDGKTTVVAKAANLATKKGILFVTSAGNEGNNSWQKILTPGDADSALTIGSVDVSGVNPTNSGYGPNAAGHIKPDVCGMGQNAAVFNSTDFSSTSGTSLSTPEIAGFATCLWQASPHSTPGQIRQAIRQCASRYTTPGNQIGYGIPNFQCAAQALNIVDTPTPGNGALLTLTPNPTSSDIVVTLRLQVSGVVDFRIVDATGRTVSSFSDHFLQGLNSPVAYNISKVPAGMYLLQVNSGAQQQVIKFVKN</sequence>
<feature type="domain" description="Secretion system C-terminal sorting" evidence="8">
    <location>
        <begin position="471"/>
        <end position="544"/>
    </location>
</feature>
<dbReference type="OrthoDB" id="9792152at2"/>
<dbReference type="PANTHER" id="PTHR43806:SF67">
    <property type="entry name" value="EGF-LIKE DOMAIN-CONTAINING PROTEIN"/>
    <property type="match status" value="1"/>
</dbReference>
<dbReference type="InterPro" id="IPR050131">
    <property type="entry name" value="Peptidase_S8_subtilisin-like"/>
</dbReference>
<accession>A0A2S7SUJ2</accession>
<reference evidence="9 10" key="1">
    <citation type="submission" date="2018-01" db="EMBL/GenBank/DDBJ databases">
        <title>A novel member of the phylum Bacteroidetes isolated from glacier ice.</title>
        <authorList>
            <person name="Liu Q."/>
            <person name="Xin Y.-H."/>
        </authorList>
    </citation>
    <scope>NUCLEOTIDE SEQUENCE [LARGE SCALE GENOMIC DNA]</scope>
    <source>
        <strain evidence="9 10">RB1R16</strain>
    </source>
</reference>
<dbReference type="PRINTS" id="PR00723">
    <property type="entry name" value="SUBTILISIN"/>
</dbReference>
<comment type="similarity">
    <text evidence="1 5">Belongs to the peptidase S8 family.</text>
</comment>
<evidence type="ECO:0000259" key="8">
    <source>
        <dbReference type="Pfam" id="PF18962"/>
    </source>
</evidence>
<dbReference type="InterPro" id="IPR023828">
    <property type="entry name" value="Peptidase_S8_Ser-AS"/>
</dbReference>
<feature type="signal peptide" evidence="6">
    <location>
        <begin position="1"/>
        <end position="21"/>
    </location>
</feature>
<protein>
    <recommendedName>
        <fullName evidence="11">Peptidase S8</fullName>
    </recommendedName>
</protein>
<dbReference type="Pfam" id="PF00082">
    <property type="entry name" value="Peptidase_S8"/>
    <property type="match status" value="1"/>
</dbReference>
<gene>
    <name evidence="9" type="ORF">CJD36_016580</name>
</gene>
<evidence type="ECO:0000256" key="1">
    <source>
        <dbReference type="ARBA" id="ARBA00011073"/>
    </source>
</evidence>
<dbReference type="PIRSF" id="PIRSF037903">
    <property type="entry name" value="Subtilisin_rel_GFO_2223"/>
    <property type="match status" value="1"/>
</dbReference>
<evidence type="ECO:0000313" key="10">
    <source>
        <dbReference type="Proteomes" id="UP000239872"/>
    </source>
</evidence>
<dbReference type="RefSeq" id="WP_105040306.1">
    <property type="nucleotide sequence ID" value="NZ_PPSL01000004.1"/>
</dbReference>
<feature type="active site" description="Charge relay system" evidence="5">
    <location>
        <position position="179"/>
    </location>
</feature>
<evidence type="ECO:0000259" key="7">
    <source>
        <dbReference type="Pfam" id="PF00082"/>
    </source>
</evidence>
<feature type="active site" description="Charge relay system" evidence="5">
    <location>
        <position position="219"/>
    </location>
</feature>
<comment type="caution">
    <text evidence="9">The sequence shown here is derived from an EMBL/GenBank/DDBJ whole genome shotgun (WGS) entry which is preliminary data.</text>
</comment>
<organism evidence="9 10">
    <name type="scientific">Flavipsychrobacter stenotrophus</name>
    <dbReference type="NCBI Taxonomy" id="2077091"/>
    <lineage>
        <taxon>Bacteria</taxon>
        <taxon>Pseudomonadati</taxon>
        <taxon>Bacteroidota</taxon>
        <taxon>Chitinophagia</taxon>
        <taxon>Chitinophagales</taxon>
        <taxon>Chitinophagaceae</taxon>
        <taxon>Flavipsychrobacter</taxon>
    </lineage>
</organism>
<keyword evidence="4 5" id="KW-0720">Serine protease</keyword>
<keyword evidence="10" id="KW-1185">Reference proteome</keyword>
<evidence type="ECO:0000256" key="5">
    <source>
        <dbReference type="PROSITE-ProRule" id="PRU01240"/>
    </source>
</evidence>
<name>A0A2S7SUJ2_9BACT</name>
<dbReference type="InterPro" id="IPR036852">
    <property type="entry name" value="Peptidase_S8/S53_dom_sf"/>
</dbReference>
<dbReference type="PROSITE" id="PS00138">
    <property type="entry name" value="SUBTILASE_SER"/>
    <property type="match status" value="1"/>
</dbReference>
<keyword evidence="2 5" id="KW-0645">Protease</keyword>
<proteinExistence type="inferred from homology"/>
<dbReference type="Gene3D" id="3.40.50.200">
    <property type="entry name" value="Peptidase S8/S53 domain"/>
    <property type="match status" value="1"/>
</dbReference>
<dbReference type="InterPro" id="IPR026444">
    <property type="entry name" value="Secre_tail"/>
</dbReference>
<dbReference type="PROSITE" id="PS51892">
    <property type="entry name" value="SUBTILASE"/>
    <property type="match status" value="1"/>
</dbReference>
<dbReference type="Pfam" id="PF18962">
    <property type="entry name" value="Por_Secre_tail"/>
    <property type="match status" value="1"/>
</dbReference>
<dbReference type="InterPro" id="IPR015500">
    <property type="entry name" value="Peptidase_S8_subtilisin-rel"/>
</dbReference>
<keyword evidence="3 5" id="KW-0378">Hydrolase</keyword>
<dbReference type="GO" id="GO:0004252">
    <property type="term" value="F:serine-type endopeptidase activity"/>
    <property type="evidence" value="ECO:0007669"/>
    <property type="project" value="UniProtKB-UniRule"/>
</dbReference>
<evidence type="ECO:0000256" key="4">
    <source>
        <dbReference type="ARBA" id="ARBA00022825"/>
    </source>
</evidence>